<evidence type="ECO:0000313" key="1">
    <source>
        <dbReference type="EMBL" id="KIJ92265.1"/>
    </source>
</evidence>
<dbReference type="Proteomes" id="UP000054477">
    <property type="component" value="Unassembled WGS sequence"/>
</dbReference>
<name>A0A0C9WNT8_9AGAR</name>
<dbReference type="EMBL" id="KN838923">
    <property type="protein sequence ID" value="KIJ92265.1"/>
    <property type="molecule type" value="Genomic_DNA"/>
</dbReference>
<reference evidence="1 2" key="1">
    <citation type="submission" date="2014-04" db="EMBL/GenBank/DDBJ databases">
        <authorList>
            <consortium name="DOE Joint Genome Institute"/>
            <person name="Kuo A."/>
            <person name="Kohler A."/>
            <person name="Nagy L.G."/>
            <person name="Floudas D."/>
            <person name="Copeland A."/>
            <person name="Barry K.W."/>
            <person name="Cichocki N."/>
            <person name="Veneault-Fourrey C."/>
            <person name="LaButti K."/>
            <person name="Lindquist E.A."/>
            <person name="Lipzen A."/>
            <person name="Lundell T."/>
            <person name="Morin E."/>
            <person name="Murat C."/>
            <person name="Sun H."/>
            <person name="Tunlid A."/>
            <person name="Henrissat B."/>
            <person name="Grigoriev I.V."/>
            <person name="Hibbett D.S."/>
            <person name="Martin F."/>
            <person name="Nordberg H.P."/>
            <person name="Cantor M.N."/>
            <person name="Hua S.X."/>
        </authorList>
    </citation>
    <scope>NUCLEOTIDE SEQUENCE [LARGE SCALE GENOMIC DNA]</scope>
    <source>
        <strain evidence="1 2">LaAM-08-1</strain>
    </source>
</reference>
<proteinExistence type="predicted"/>
<dbReference type="AlphaFoldDB" id="A0A0C9WNT8"/>
<dbReference type="HOGENOM" id="CLU_165628_0_0_1"/>
<evidence type="ECO:0000313" key="2">
    <source>
        <dbReference type="Proteomes" id="UP000054477"/>
    </source>
</evidence>
<protein>
    <submittedName>
        <fullName evidence="1">Uncharacterized protein</fullName>
    </submittedName>
</protein>
<reference evidence="2" key="2">
    <citation type="submission" date="2015-01" db="EMBL/GenBank/DDBJ databases">
        <title>Evolutionary Origins and Diversification of the Mycorrhizal Mutualists.</title>
        <authorList>
            <consortium name="DOE Joint Genome Institute"/>
            <consortium name="Mycorrhizal Genomics Consortium"/>
            <person name="Kohler A."/>
            <person name="Kuo A."/>
            <person name="Nagy L.G."/>
            <person name="Floudas D."/>
            <person name="Copeland A."/>
            <person name="Barry K.W."/>
            <person name="Cichocki N."/>
            <person name="Veneault-Fourrey C."/>
            <person name="LaButti K."/>
            <person name="Lindquist E.A."/>
            <person name="Lipzen A."/>
            <person name="Lundell T."/>
            <person name="Morin E."/>
            <person name="Murat C."/>
            <person name="Riley R."/>
            <person name="Ohm R."/>
            <person name="Sun H."/>
            <person name="Tunlid A."/>
            <person name="Henrissat B."/>
            <person name="Grigoriev I.V."/>
            <person name="Hibbett D.S."/>
            <person name="Martin F."/>
        </authorList>
    </citation>
    <scope>NUCLEOTIDE SEQUENCE [LARGE SCALE GENOMIC DNA]</scope>
    <source>
        <strain evidence="2">LaAM-08-1</strain>
    </source>
</reference>
<accession>A0A0C9WNT8</accession>
<keyword evidence="2" id="KW-1185">Reference proteome</keyword>
<organism evidence="1 2">
    <name type="scientific">Laccaria amethystina LaAM-08-1</name>
    <dbReference type="NCBI Taxonomy" id="1095629"/>
    <lineage>
        <taxon>Eukaryota</taxon>
        <taxon>Fungi</taxon>
        <taxon>Dikarya</taxon>
        <taxon>Basidiomycota</taxon>
        <taxon>Agaricomycotina</taxon>
        <taxon>Agaricomycetes</taxon>
        <taxon>Agaricomycetidae</taxon>
        <taxon>Agaricales</taxon>
        <taxon>Agaricineae</taxon>
        <taxon>Hydnangiaceae</taxon>
        <taxon>Laccaria</taxon>
    </lineage>
</organism>
<gene>
    <name evidence="1" type="ORF">K443DRAFT_13733</name>
</gene>
<sequence length="95" mass="10911">MYQRPPNGARRLHHVALKPSSHEDDVSSSANHLQTVLKFFRPSQNALHLYSPKTMYRRLRTTLQLPEPFQFAMALPGFDTTYRRPLNAVSTCGSR</sequence>